<dbReference type="GO" id="GO:0008506">
    <property type="term" value="F:sucrose:proton symporter activity"/>
    <property type="evidence" value="ECO:0007669"/>
    <property type="project" value="TreeGrafter"/>
</dbReference>
<accession>A0A0F4ZK22</accession>
<gene>
    <name evidence="8" type="ORF">TD95_001088</name>
</gene>
<feature type="transmembrane region" description="Helical" evidence="7">
    <location>
        <begin position="129"/>
        <end position="154"/>
    </location>
</feature>
<feature type="transmembrane region" description="Helical" evidence="7">
    <location>
        <begin position="363"/>
        <end position="383"/>
    </location>
</feature>
<organism evidence="8 9">
    <name type="scientific">Thielaviopsis punctulata</name>
    <dbReference type="NCBI Taxonomy" id="72032"/>
    <lineage>
        <taxon>Eukaryota</taxon>
        <taxon>Fungi</taxon>
        <taxon>Dikarya</taxon>
        <taxon>Ascomycota</taxon>
        <taxon>Pezizomycotina</taxon>
        <taxon>Sordariomycetes</taxon>
        <taxon>Hypocreomycetidae</taxon>
        <taxon>Microascales</taxon>
        <taxon>Ceratocystidaceae</taxon>
        <taxon>Thielaviopsis</taxon>
    </lineage>
</organism>
<comment type="caution">
    <text evidence="8">The sequence shown here is derived from an EMBL/GenBank/DDBJ whole genome shotgun (WGS) entry which is preliminary data.</text>
</comment>
<name>A0A0F4ZK22_9PEZI</name>
<comment type="subcellular location">
    <subcellularLocation>
        <location evidence="1">Membrane</location>
        <topology evidence="1">Multi-pass membrane protein</topology>
    </subcellularLocation>
</comment>
<sequence length="533" mass="57302">MAGSPSTLVGKASVRGSSETMRMVLLSFTTVGIVFVWGVEMTYCTPYLLNLGLSKSTTSLVWIAGPLSGLIVQPIIGALADESTSKYGRRRPVIAIGSIIVCIALWVLGFTQEIVSFFGYVPAENKTMVISLAVLAIYAVDFAINAVMSCSRSLIVDTLPIEKQQAGAAWSSRLAAIGHVVGYAAGAVDLVSIFGPRFGDTQFKQLVSMAIFFVLFSSSVSCWAVTERVMQPKPATGHDSPFRVVHQIWATLLNLPPRVQAICWAQFWAWIGWFPFQFYSTTWVGEIYFRYDAPESAKTGDSLGDIGRIGSKALVMYSTVTFLGAWLLPMVVQSPDEGGYTKRPPQSIAKFAHTLNDMKPDIVTAWIIGDVIFAGAMFMAPLANSLKFATTLVCICGIPWSVANWAPVATLGVEVNRISGPSSKTHRRSASNNSLEKGGAPESSSNGELSGIYFGILNIYSTLPQFLGNFISTIVFSILEPGKSPELATDAHPSETHSTDGPNAIAVCLFIGAISALFAAYAALKLKRLQAVA</sequence>
<feature type="transmembrane region" description="Helical" evidence="7">
    <location>
        <begin position="206"/>
        <end position="225"/>
    </location>
</feature>
<keyword evidence="5 7" id="KW-0472">Membrane</keyword>
<evidence type="ECO:0000256" key="5">
    <source>
        <dbReference type="ARBA" id="ARBA00023136"/>
    </source>
</evidence>
<dbReference type="OrthoDB" id="28755at2759"/>
<evidence type="ECO:0000256" key="2">
    <source>
        <dbReference type="ARBA" id="ARBA00022448"/>
    </source>
</evidence>
<dbReference type="InterPro" id="IPR036259">
    <property type="entry name" value="MFS_trans_sf"/>
</dbReference>
<evidence type="ECO:0000313" key="8">
    <source>
        <dbReference type="EMBL" id="KKA30565.1"/>
    </source>
</evidence>
<dbReference type="AlphaFoldDB" id="A0A0F4ZK22"/>
<evidence type="ECO:0000256" key="4">
    <source>
        <dbReference type="ARBA" id="ARBA00022989"/>
    </source>
</evidence>
<dbReference type="GO" id="GO:0005886">
    <property type="term" value="C:plasma membrane"/>
    <property type="evidence" value="ECO:0007669"/>
    <property type="project" value="TreeGrafter"/>
</dbReference>
<feature type="transmembrane region" description="Helical" evidence="7">
    <location>
        <begin position="21"/>
        <end position="39"/>
    </location>
</feature>
<dbReference type="EMBL" id="LAEV01000351">
    <property type="protein sequence ID" value="KKA30565.1"/>
    <property type="molecule type" value="Genomic_DNA"/>
</dbReference>
<proteinExistence type="predicted"/>
<evidence type="ECO:0000256" key="1">
    <source>
        <dbReference type="ARBA" id="ARBA00004141"/>
    </source>
</evidence>
<evidence type="ECO:0000313" key="9">
    <source>
        <dbReference type="Proteomes" id="UP000033483"/>
    </source>
</evidence>
<feature type="region of interest" description="Disordered" evidence="6">
    <location>
        <begin position="420"/>
        <end position="446"/>
    </location>
</feature>
<keyword evidence="9" id="KW-1185">Reference proteome</keyword>
<keyword evidence="2" id="KW-0813">Transport</keyword>
<dbReference type="PANTHER" id="PTHR19432">
    <property type="entry name" value="SUGAR TRANSPORTER"/>
    <property type="match status" value="1"/>
</dbReference>
<feature type="transmembrane region" description="Helical" evidence="7">
    <location>
        <begin position="92"/>
        <end position="109"/>
    </location>
</feature>
<feature type="non-terminal residue" evidence="8">
    <location>
        <position position="533"/>
    </location>
</feature>
<reference evidence="8 9" key="1">
    <citation type="submission" date="2015-03" db="EMBL/GenBank/DDBJ databases">
        <authorList>
            <person name="Radwan O."/>
            <person name="Al-Naeli F.A."/>
            <person name="Rendon G.A."/>
            <person name="Fields C."/>
        </authorList>
    </citation>
    <scope>NUCLEOTIDE SEQUENCE [LARGE SCALE GENOMIC DNA]</scope>
    <source>
        <strain evidence="8">CR-DP1</strain>
    </source>
</reference>
<keyword evidence="4 7" id="KW-1133">Transmembrane helix</keyword>
<evidence type="ECO:0000256" key="3">
    <source>
        <dbReference type="ARBA" id="ARBA00022692"/>
    </source>
</evidence>
<feature type="transmembrane region" description="Helical" evidence="7">
    <location>
        <begin position="314"/>
        <end position="332"/>
    </location>
</feature>
<dbReference type="PANTHER" id="PTHR19432:SF76">
    <property type="entry name" value="TRANSPORTER, PUTATIVE (EUROFUNG)-RELATED"/>
    <property type="match status" value="1"/>
</dbReference>
<evidence type="ECO:0000256" key="6">
    <source>
        <dbReference type="SAM" id="MobiDB-lite"/>
    </source>
</evidence>
<evidence type="ECO:0000256" key="7">
    <source>
        <dbReference type="SAM" id="Phobius"/>
    </source>
</evidence>
<evidence type="ECO:0008006" key="10">
    <source>
        <dbReference type="Google" id="ProtNLM"/>
    </source>
</evidence>
<feature type="transmembrane region" description="Helical" evidence="7">
    <location>
        <begin position="59"/>
        <end position="80"/>
    </location>
</feature>
<feature type="transmembrane region" description="Helical" evidence="7">
    <location>
        <begin position="504"/>
        <end position="524"/>
    </location>
</feature>
<dbReference type="SUPFAM" id="SSF103473">
    <property type="entry name" value="MFS general substrate transporter"/>
    <property type="match status" value="1"/>
</dbReference>
<dbReference type="Pfam" id="PF13347">
    <property type="entry name" value="MFS_2"/>
    <property type="match status" value="1"/>
</dbReference>
<dbReference type="Proteomes" id="UP000033483">
    <property type="component" value="Unassembled WGS sequence"/>
</dbReference>
<keyword evidence="3 7" id="KW-0812">Transmembrane</keyword>
<dbReference type="Gene3D" id="1.20.1250.20">
    <property type="entry name" value="MFS general substrate transporter like domains"/>
    <property type="match status" value="1"/>
</dbReference>
<protein>
    <recommendedName>
        <fullName evidence="10">Major facilitator superfamily (MFS) profile domain-containing protein</fullName>
    </recommendedName>
</protein>
<feature type="transmembrane region" description="Helical" evidence="7">
    <location>
        <begin position="174"/>
        <end position="194"/>
    </location>
</feature>